<organism evidence="1 2">
    <name type="scientific">Peronosclerospora sorghi</name>
    <dbReference type="NCBI Taxonomy" id="230839"/>
    <lineage>
        <taxon>Eukaryota</taxon>
        <taxon>Sar</taxon>
        <taxon>Stramenopiles</taxon>
        <taxon>Oomycota</taxon>
        <taxon>Peronosporomycetes</taxon>
        <taxon>Peronosporales</taxon>
        <taxon>Peronosporaceae</taxon>
        <taxon>Peronosclerospora</taxon>
    </lineage>
</organism>
<evidence type="ECO:0000313" key="2">
    <source>
        <dbReference type="Proteomes" id="UP001163321"/>
    </source>
</evidence>
<comment type="caution">
    <text evidence="1">The sequence shown here is derived from an EMBL/GenBank/DDBJ whole genome shotgun (WGS) entry which is preliminary data.</text>
</comment>
<keyword evidence="2" id="KW-1185">Reference proteome</keyword>
<dbReference type="EMBL" id="CM047583">
    <property type="protein sequence ID" value="KAI9913418.1"/>
    <property type="molecule type" value="Genomic_DNA"/>
</dbReference>
<name>A0ACC0W3N6_9STRA</name>
<protein>
    <submittedName>
        <fullName evidence="1">Uncharacterized protein</fullName>
    </submittedName>
</protein>
<accession>A0ACC0W3N6</accession>
<evidence type="ECO:0000313" key="1">
    <source>
        <dbReference type="EMBL" id="KAI9913418.1"/>
    </source>
</evidence>
<sequence length="173" mass="18731">MLGCTVGKSKLRIRLPELGTNQSHSLSVSYMSLRLLCIISRATDALYNLSVASIIVLACKIVRTASTALVGLPFLAVNFFPIKSFLAYTLPIYTITTRATINIAGIGNLFLALVTLRTSIAHSCAFADFTSALVRTGAVRQHHHQQSSPPDKFSSRQAGRFAVLGVHLEMTLP</sequence>
<reference evidence="1 2" key="1">
    <citation type="journal article" date="2022" name="bioRxiv">
        <title>The genome of the oomycete Peronosclerospora sorghi, a cosmopolitan pathogen of maize and sorghum, is inflated with dispersed pseudogenes.</title>
        <authorList>
            <person name="Fletcher K."/>
            <person name="Martin F."/>
            <person name="Isakeit T."/>
            <person name="Cavanaugh K."/>
            <person name="Magill C."/>
            <person name="Michelmore R."/>
        </authorList>
    </citation>
    <scope>NUCLEOTIDE SEQUENCE [LARGE SCALE GENOMIC DNA]</scope>
    <source>
        <strain evidence="1">P6</strain>
    </source>
</reference>
<gene>
    <name evidence="1" type="ORF">PsorP6_005196</name>
</gene>
<proteinExistence type="predicted"/>
<dbReference type="Proteomes" id="UP001163321">
    <property type="component" value="Chromosome 4"/>
</dbReference>